<evidence type="ECO:0000313" key="2">
    <source>
        <dbReference type="Proteomes" id="UP001170959"/>
    </source>
</evidence>
<comment type="caution">
    <text evidence="1">The sequence shown here is derived from an EMBL/GenBank/DDBJ whole genome shotgun (WGS) entry which is preliminary data.</text>
</comment>
<reference evidence="1" key="1">
    <citation type="submission" date="2020-06" db="EMBL/GenBank/DDBJ databases">
        <authorList>
            <person name="Dong N."/>
        </authorList>
    </citation>
    <scope>NUCLEOTIDE SEQUENCE</scope>
    <source>
        <strain evidence="1">R655-4</strain>
    </source>
</reference>
<protein>
    <submittedName>
        <fullName evidence="1">Uncharacterized protein</fullName>
    </submittedName>
</protein>
<gene>
    <name evidence="1" type="ORF">HX001_06520</name>
</gene>
<organism evidence="1 2">
    <name type="scientific">Empedobacter brevis</name>
    <dbReference type="NCBI Taxonomy" id="247"/>
    <lineage>
        <taxon>Bacteria</taxon>
        <taxon>Pseudomonadati</taxon>
        <taxon>Bacteroidota</taxon>
        <taxon>Flavobacteriia</taxon>
        <taxon>Flavobacteriales</taxon>
        <taxon>Weeksellaceae</taxon>
        <taxon>Empedobacter</taxon>
    </lineage>
</organism>
<name>A0AAJ1QDN2_9FLAO</name>
<reference evidence="1" key="2">
    <citation type="journal article" date="2022" name="Sci. Total Environ.">
        <title>Prevalence, transmission, and molecular epidemiology of tet(X)-positive bacteria among humans, animals, and environmental niches in China: An epidemiological, and genomic-based study.</title>
        <authorList>
            <person name="Dong N."/>
            <person name="Zeng Y."/>
            <person name="Cai C."/>
            <person name="Sun C."/>
            <person name="Lu J."/>
            <person name="Liu C."/>
            <person name="Zhou H."/>
            <person name="Sun Q."/>
            <person name="Shu L."/>
            <person name="Wang H."/>
            <person name="Wang Y."/>
            <person name="Wang S."/>
            <person name="Wu C."/>
            <person name="Chan E.W."/>
            <person name="Chen G."/>
            <person name="Shen Z."/>
            <person name="Chen S."/>
            <person name="Zhang R."/>
        </authorList>
    </citation>
    <scope>NUCLEOTIDE SEQUENCE</scope>
    <source>
        <strain evidence="1">R655-4</strain>
    </source>
</reference>
<evidence type="ECO:0000313" key="1">
    <source>
        <dbReference type="EMBL" id="MDM1072148.1"/>
    </source>
</evidence>
<dbReference type="AlphaFoldDB" id="A0AAJ1QDN2"/>
<proteinExistence type="predicted"/>
<dbReference type="RefSeq" id="WP_286492377.1">
    <property type="nucleotide sequence ID" value="NZ_JACAGJ010000003.1"/>
</dbReference>
<dbReference type="EMBL" id="JACAGJ010000003">
    <property type="protein sequence ID" value="MDM1072148.1"/>
    <property type="molecule type" value="Genomic_DNA"/>
</dbReference>
<sequence length="1171" mass="137225">MSKKYISNQKKSKILTYNFLNKTYQGEYFKEKHINFNYNISEVRNAITPDNYSELINVLDLFSKNENVLLFNKIDLNDFFKNIVKYKNFNSEFLWCKSIISKNINRINLFIRYRDEYSNSILIGNYDNAAKVLDLIENEFGDSVWLVKNRISFYQLTEGLERQKNYTNSIKERLEDGSLEKFLVHWISVRNENNTSVNKFKNQISFTLNRLNEKTQIGFKEYLEFHLYEKYDFDIEKFIHVIRLSYSTSIIDYYESFTYLLGLISINNCSHKIKMINFLNREGTRIDDYILNNLKKLFIDNSLEEEIHLSSNKIYDFIVSGENDKALTFIKNNFEKNKGYSLNIIMYIELSKYLKSSNFLIEDKYSEADFLKKIISSLEKIYINGVNGALKEYNELQKIILNFGSLTWSSSIKILLNKEQLINEFRVNNTSIEVLRLESLHPIGLEFIDNSSFYEIYQKTVSKNNPNDLGIILNFSENNNTIIDNDKFVEVLKLYINSLISYKKKDYNLSIELANKLLSFDIPFYNRKAYGIISHANLSLSNYKELLLFIVDVYLKHKNSYSFLPLNELCSIIKPKTEIWKESISCIELSIFFDICIKHLVKDEEFSKILVNNRRYAYEDFLETLDIERPSLIKANEDCKFNNKLYYFFNFICQENTMDLSGLFEGGSTEILDERLKLCRILLENDQENKVIYKQEISDLVRRQVITSRRKEVDQSRVYVDIKSIKEWAEVELAENYSRLISYIISGLSRLDNAKKVTQDNSSVIYIPNDEVNDLFLNIVDEIKSSYLSSDIGLDRFISTRIRHGELERTLRIPIQKHHLITKRESKEGPYLKNEYWLNKISDDSNILSKIDTAFNVFSEKFDTLSSEMSKDWLQLKTKDKTNGLFDFNFTINELNRLFNLIEKDTSLKQFIDFVISFLDNKLVYELLKIQEVLNNEGKDQAKALLGILEEEIFINNGLVNYDLKRAINTARTDLALQFDKIIEWFIPSTDGSSTPYTVEDALLVAEAIIKEAESNFSININQNNEQDYTIHGQLPMFVDVFINIFDNIVKRSGLENPTANIILNKDEIDEEHFQISMSISNELGSSININSVKETLEVIKKKLDNNNYSEDVAKDNKSGLIKIFKTISDFTIYESNIEANMDFDILDDKFVVNITIPLKLYIIDRENIKD</sequence>
<dbReference type="Proteomes" id="UP001170959">
    <property type="component" value="Unassembled WGS sequence"/>
</dbReference>
<accession>A0AAJ1QDN2</accession>